<keyword evidence="17" id="KW-1185">Reference proteome</keyword>
<dbReference type="PANTHER" id="PTHR30332">
    <property type="entry name" value="PROBABLE GENERAL SECRETION PATHWAY PROTEIN D"/>
    <property type="match status" value="1"/>
</dbReference>
<feature type="region of interest" description="Disordered" evidence="11">
    <location>
        <begin position="359"/>
        <end position="400"/>
    </location>
</feature>
<proteinExistence type="inferred from homology"/>
<dbReference type="InterPro" id="IPR050810">
    <property type="entry name" value="Bact_Secretion_Sys_Channel"/>
</dbReference>
<gene>
    <name evidence="16" type="primary">gspD</name>
    <name evidence="16" type="ORF">E2F43_02455</name>
</gene>
<evidence type="ECO:0000313" key="16">
    <source>
        <dbReference type="EMBL" id="TDG15117.1"/>
    </source>
</evidence>
<evidence type="ECO:0000256" key="9">
    <source>
        <dbReference type="ARBA" id="ARBA00023237"/>
    </source>
</evidence>
<dbReference type="GO" id="GO:0015628">
    <property type="term" value="P:protein secretion by the type II secretion system"/>
    <property type="evidence" value="ECO:0007669"/>
    <property type="project" value="InterPro"/>
</dbReference>
<evidence type="ECO:0000256" key="6">
    <source>
        <dbReference type="ARBA" id="ARBA00022729"/>
    </source>
</evidence>
<dbReference type="Gene3D" id="3.30.1370.120">
    <property type="match status" value="3"/>
</dbReference>
<evidence type="ECO:0000259" key="15">
    <source>
        <dbReference type="Pfam" id="PF21305"/>
    </source>
</evidence>
<name>A0A4R5LUW1_9GAMM</name>
<dbReference type="Pfam" id="PF03958">
    <property type="entry name" value="Secretin_N"/>
    <property type="match status" value="3"/>
</dbReference>
<dbReference type="Proteomes" id="UP000295554">
    <property type="component" value="Unassembled WGS sequence"/>
</dbReference>
<dbReference type="InterPro" id="IPR001775">
    <property type="entry name" value="GspD/PilQ"/>
</dbReference>
<dbReference type="InterPro" id="IPR013356">
    <property type="entry name" value="T2SS_GspD"/>
</dbReference>
<evidence type="ECO:0000256" key="10">
    <source>
        <dbReference type="RuleBase" id="RU004004"/>
    </source>
</evidence>
<dbReference type="Pfam" id="PF21305">
    <property type="entry name" value="type_II_gspD_N0"/>
    <property type="match status" value="1"/>
</dbReference>
<dbReference type="InterPro" id="IPR049371">
    <property type="entry name" value="GspD-like_N0"/>
</dbReference>
<dbReference type="EMBL" id="SMSE01000001">
    <property type="protein sequence ID" value="TDG15117.1"/>
    <property type="molecule type" value="Genomic_DNA"/>
</dbReference>
<dbReference type="OrthoDB" id="9779724at2"/>
<keyword evidence="7" id="KW-0653">Protein transport</keyword>
<evidence type="ECO:0000256" key="1">
    <source>
        <dbReference type="ARBA" id="ARBA00004442"/>
    </source>
</evidence>
<reference evidence="16 17" key="1">
    <citation type="submission" date="2019-03" db="EMBL/GenBank/DDBJ databases">
        <title>Seongchinamella monodicae gen. nov., sp. nov., a novel member of the Gammaproteobacteria isolated from a tidal mudflat of beach.</title>
        <authorList>
            <person name="Yang H.G."/>
            <person name="Kang J.W."/>
            <person name="Lee S.D."/>
        </authorList>
    </citation>
    <scope>NUCLEOTIDE SEQUENCE [LARGE SCALE GENOMIC DNA]</scope>
    <source>
        <strain evidence="16 17">GH4-78</strain>
    </source>
</reference>
<dbReference type="GO" id="GO:0009279">
    <property type="term" value="C:cell outer membrane"/>
    <property type="evidence" value="ECO:0007669"/>
    <property type="project" value="UniProtKB-SubCell"/>
</dbReference>
<evidence type="ECO:0000256" key="11">
    <source>
        <dbReference type="SAM" id="MobiDB-lite"/>
    </source>
</evidence>
<dbReference type="Gene3D" id="3.55.50.30">
    <property type="match status" value="1"/>
</dbReference>
<evidence type="ECO:0000256" key="8">
    <source>
        <dbReference type="ARBA" id="ARBA00023136"/>
    </source>
</evidence>
<dbReference type="GO" id="GO:0015627">
    <property type="term" value="C:type II protein secretion system complex"/>
    <property type="evidence" value="ECO:0007669"/>
    <property type="project" value="InterPro"/>
</dbReference>
<evidence type="ECO:0000259" key="13">
    <source>
        <dbReference type="Pfam" id="PF00263"/>
    </source>
</evidence>
<dbReference type="RefSeq" id="WP_133209279.1">
    <property type="nucleotide sequence ID" value="NZ_SMSE01000001.1"/>
</dbReference>
<protein>
    <submittedName>
        <fullName evidence="16">Type II secretion system protein GspD</fullName>
    </submittedName>
</protein>
<sequence>MKTSRFIAAIAPLLLVSSCTTISGTTSMDVASGESPAEAEASLASSASELAITALDEKDEKGTQQAVVYKGTDRHVKMPEQQEPIRFIGDDVSLNFEQAPLSEVTHAIMGDILKLDYVVDHPVQGQVTLRTRTPIPRDQLLNVLESLLKANNTIMIRGADGRYLVTGSNRGTKLAPRLNNPRDTAAGYSTVIVPLHYISAANMAEILKPVADESAFVRVDKSRNLLMLAGTRTQLDGWLDIVSTFDVDQLAGMSVGLFPLENSSVEEVSLALEAMMNTQEGGGSLKDMIRVVPVERLNSILIVTPRAHYLDSVQEWIERLDAAHYTEYDQRLYVYPVQNTTASRLAKLINSIYSGQAGGGQYGDRGPGDEAGVAPGMSPETVGSSAGGSFGNRRQSSGSTVTNMTVEGMSGGRDAVADVRVVADDDNNALMIYATAMQYRLIESALDQLDVVATQVIIEASIMEVSLTDELNYGLEWTFKNGLGSDYSGEGFLSSVADATAPASIAPGFSYTVTNSIGDVSAVLNALAKESLLNIISSPSVMVLDNHSAYIHVGNQVPIIDSQTESLASDSGRVTQSISYRDTGVKLEVRPSVNAGGLVTMDVMQSVTDVGEIDAATGQRAFLERNIESRVAVRSNESVVLGGLIRENASTASQGVPWLHNIPVIGSLFGTDSDTSNRTELLVIITPRALYNESELRDVSKEMRARIRNLELIDPGNL</sequence>
<evidence type="ECO:0000313" key="17">
    <source>
        <dbReference type="Proteomes" id="UP000295554"/>
    </source>
</evidence>
<feature type="domain" description="NolW-like" evidence="14">
    <location>
        <begin position="257"/>
        <end position="322"/>
    </location>
</feature>
<keyword evidence="6 12" id="KW-0732">Signal</keyword>
<accession>A0A4R5LUW1</accession>
<keyword evidence="8" id="KW-0472">Membrane</keyword>
<evidence type="ECO:0000256" key="4">
    <source>
        <dbReference type="ARBA" id="ARBA00022452"/>
    </source>
</evidence>
<feature type="chain" id="PRO_5020379236" evidence="12">
    <location>
        <begin position="24"/>
        <end position="718"/>
    </location>
</feature>
<dbReference type="NCBIfam" id="TIGR02517">
    <property type="entry name" value="type_II_gspD"/>
    <property type="match status" value="1"/>
</dbReference>
<evidence type="ECO:0000256" key="5">
    <source>
        <dbReference type="ARBA" id="ARBA00022692"/>
    </source>
</evidence>
<feature type="signal peptide" evidence="12">
    <location>
        <begin position="1"/>
        <end position="23"/>
    </location>
</feature>
<keyword evidence="9" id="KW-0998">Cell outer membrane</keyword>
<organism evidence="16 17">
    <name type="scientific">Seongchinamella unica</name>
    <dbReference type="NCBI Taxonomy" id="2547392"/>
    <lineage>
        <taxon>Bacteria</taxon>
        <taxon>Pseudomonadati</taxon>
        <taxon>Pseudomonadota</taxon>
        <taxon>Gammaproteobacteria</taxon>
        <taxon>Cellvibrionales</taxon>
        <taxon>Halieaceae</taxon>
        <taxon>Seongchinamella</taxon>
    </lineage>
</organism>
<dbReference type="PROSITE" id="PS51257">
    <property type="entry name" value="PROKAR_LIPOPROTEIN"/>
    <property type="match status" value="1"/>
</dbReference>
<dbReference type="PRINTS" id="PR00811">
    <property type="entry name" value="BCTERIALGSPD"/>
</dbReference>
<keyword evidence="4" id="KW-1134">Transmembrane beta strand</keyword>
<comment type="subcellular location">
    <subcellularLocation>
        <location evidence="1 10">Cell outer membrane</location>
    </subcellularLocation>
</comment>
<evidence type="ECO:0000256" key="12">
    <source>
        <dbReference type="SAM" id="SignalP"/>
    </source>
</evidence>
<dbReference type="Pfam" id="PF00263">
    <property type="entry name" value="Secretin"/>
    <property type="match status" value="1"/>
</dbReference>
<comment type="caution">
    <text evidence="16">The sequence shown here is derived from an EMBL/GenBank/DDBJ whole genome shotgun (WGS) entry which is preliminary data.</text>
</comment>
<evidence type="ECO:0000259" key="14">
    <source>
        <dbReference type="Pfam" id="PF03958"/>
    </source>
</evidence>
<keyword evidence="3 10" id="KW-0813">Transport</keyword>
<feature type="domain" description="NolW-like" evidence="14">
    <location>
        <begin position="190"/>
        <end position="249"/>
    </location>
</feature>
<evidence type="ECO:0000256" key="2">
    <source>
        <dbReference type="ARBA" id="ARBA00006980"/>
    </source>
</evidence>
<dbReference type="InterPro" id="IPR005644">
    <property type="entry name" value="NolW-like"/>
</dbReference>
<keyword evidence="5" id="KW-0812">Transmembrane</keyword>
<dbReference type="PANTHER" id="PTHR30332:SF25">
    <property type="entry name" value="SECRETIN XPSD"/>
    <property type="match status" value="1"/>
</dbReference>
<dbReference type="AlphaFoldDB" id="A0A4R5LUW1"/>
<dbReference type="InterPro" id="IPR038591">
    <property type="entry name" value="NolW-like_sf"/>
</dbReference>
<feature type="domain" description="NolW-like" evidence="14">
    <location>
        <begin position="334"/>
        <end position="454"/>
    </location>
</feature>
<evidence type="ECO:0000256" key="7">
    <source>
        <dbReference type="ARBA" id="ARBA00022927"/>
    </source>
</evidence>
<comment type="similarity">
    <text evidence="2">Belongs to the bacterial secretin family. GSP D subfamily.</text>
</comment>
<feature type="domain" description="Type II/III secretion system secretin-like" evidence="13">
    <location>
        <begin position="526"/>
        <end position="688"/>
    </location>
</feature>
<feature type="domain" description="GspD-like N0" evidence="15">
    <location>
        <begin position="94"/>
        <end position="159"/>
    </location>
</feature>
<evidence type="ECO:0000256" key="3">
    <source>
        <dbReference type="ARBA" id="ARBA00022448"/>
    </source>
</evidence>
<dbReference type="InterPro" id="IPR004846">
    <property type="entry name" value="T2SS/T3SS_dom"/>
</dbReference>